<feature type="domain" description="ABC transporter" evidence="5">
    <location>
        <begin position="7"/>
        <end position="239"/>
    </location>
</feature>
<dbReference type="CDD" id="cd03235">
    <property type="entry name" value="ABC_Metallic_Cations"/>
    <property type="match status" value="1"/>
</dbReference>
<reference evidence="6" key="1">
    <citation type="submission" date="2020-02" db="EMBL/GenBank/DDBJ databases">
        <authorList>
            <person name="Meier V. D."/>
        </authorList>
    </citation>
    <scope>NUCLEOTIDE SEQUENCE</scope>
    <source>
        <strain evidence="6">AVDCRST_MAG73</strain>
    </source>
</reference>
<organism evidence="6">
    <name type="scientific">uncultured Thermomicrobiales bacterium</name>
    <dbReference type="NCBI Taxonomy" id="1645740"/>
    <lineage>
        <taxon>Bacteria</taxon>
        <taxon>Pseudomonadati</taxon>
        <taxon>Thermomicrobiota</taxon>
        <taxon>Thermomicrobia</taxon>
        <taxon>Thermomicrobiales</taxon>
        <taxon>environmental samples</taxon>
    </lineage>
</organism>
<sequence>MTTAARLETEDLGVHFGARSALEAVSIRLDPAETVGLVGPNGAGKSTLLKALAGMLPPSHGVVRLDGVLVRRPNPAVVYVPQRTGVDWSFPVSVLDVVLMGQLRRRTRFLGFGAADREAAVAALERVGMDRFAGVQIGQLSGGQQQRVFLARALLQDGAVFLLDEPFAGVDIPTQELLIDLFDRLGKAGKTIVYATHDLAHASRSSDRVLLVNRRLIASGPPAAVMTAGNLRAAFGGQAIVLVEPAPAPAVGQGAGAER</sequence>
<dbReference type="InterPro" id="IPR027417">
    <property type="entry name" value="P-loop_NTPase"/>
</dbReference>
<dbReference type="GO" id="GO:0016887">
    <property type="term" value="F:ATP hydrolysis activity"/>
    <property type="evidence" value="ECO:0007669"/>
    <property type="project" value="InterPro"/>
</dbReference>
<dbReference type="InterPro" id="IPR003439">
    <property type="entry name" value="ABC_transporter-like_ATP-bd"/>
</dbReference>
<evidence type="ECO:0000256" key="3">
    <source>
        <dbReference type="ARBA" id="ARBA00022741"/>
    </source>
</evidence>
<keyword evidence="2" id="KW-0813">Transport</keyword>
<protein>
    <submittedName>
        <fullName evidence="6">Manganese ABC transporter, ATP-binding protein SitB</fullName>
    </submittedName>
</protein>
<dbReference type="InterPro" id="IPR050153">
    <property type="entry name" value="Metal_Ion_Import_ABC"/>
</dbReference>
<dbReference type="SMART" id="SM00382">
    <property type="entry name" value="AAA"/>
    <property type="match status" value="1"/>
</dbReference>
<dbReference type="InterPro" id="IPR017871">
    <property type="entry name" value="ABC_transporter-like_CS"/>
</dbReference>
<accession>A0A6J4TVK6</accession>
<dbReference type="InterPro" id="IPR003593">
    <property type="entry name" value="AAA+_ATPase"/>
</dbReference>
<evidence type="ECO:0000256" key="1">
    <source>
        <dbReference type="ARBA" id="ARBA00005417"/>
    </source>
</evidence>
<gene>
    <name evidence="6" type="ORF">AVDCRST_MAG73-1107</name>
</gene>
<dbReference type="PANTHER" id="PTHR42734">
    <property type="entry name" value="METAL TRANSPORT SYSTEM ATP-BINDING PROTEIN TM_0124-RELATED"/>
    <property type="match status" value="1"/>
</dbReference>
<keyword evidence="4 6" id="KW-0067">ATP-binding</keyword>
<evidence type="ECO:0000256" key="2">
    <source>
        <dbReference type="ARBA" id="ARBA00022448"/>
    </source>
</evidence>
<dbReference type="GO" id="GO:0005524">
    <property type="term" value="F:ATP binding"/>
    <property type="evidence" value="ECO:0007669"/>
    <property type="project" value="UniProtKB-KW"/>
</dbReference>
<dbReference type="AlphaFoldDB" id="A0A6J4TVK6"/>
<keyword evidence="3" id="KW-0547">Nucleotide-binding</keyword>
<name>A0A6J4TVK6_9BACT</name>
<evidence type="ECO:0000256" key="4">
    <source>
        <dbReference type="ARBA" id="ARBA00022840"/>
    </source>
</evidence>
<dbReference type="SUPFAM" id="SSF52540">
    <property type="entry name" value="P-loop containing nucleoside triphosphate hydrolases"/>
    <property type="match status" value="1"/>
</dbReference>
<dbReference type="PROSITE" id="PS50893">
    <property type="entry name" value="ABC_TRANSPORTER_2"/>
    <property type="match status" value="1"/>
</dbReference>
<comment type="similarity">
    <text evidence="1">Belongs to the ABC transporter superfamily.</text>
</comment>
<dbReference type="PROSITE" id="PS00211">
    <property type="entry name" value="ABC_TRANSPORTER_1"/>
    <property type="match status" value="1"/>
</dbReference>
<dbReference type="Gene3D" id="3.40.50.300">
    <property type="entry name" value="P-loop containing nucleotide triphosphate hydrolases"/>
    <property type="match status" value="1"/>
</dbReference>
<proteinExistence type="inferred from homology"/>
<dbReference type="PANTHER" id="PTHR42734:SF5">
    <property type="entry name" value="IRON TRANSPORT SYSTEM ATP-BINDING PROTEIN HI_0361-RELATED"/>
    <property type="match status" value="1"/>
</dbReference>
<evidence type="ECO:0000313" key="6">
    <source>
        <dbReference type="EMBL" id="CAA9532728.1"/>
    </source>
</evidence>
<evidence type="ECO:0000259" key="5">
    <source>
        <dbReference type="PROSITE" id="PS50893"/>
    </source>
</evidence>
<dbReference type="Pfam" id="PF00005">
    <property type="entry name" value="ABC_tran"/>
    <property type="match status" value="1"/>
</dbReference>
<dbReference type="EMBL" id="CADCWE010000067">
    <property type="protein sequence ID" value="CAA9532728.1"/>
    <property type="molecule type" value="Genomic_DNA"/>
</dbReference>